<feature type="transmembrane region" description="Helical" evidence="1">
    <location>
        <begin position="12"/>
        <end position="31"/>
    </location>
</feature>
<evidence type="ECO:0000313" key="3">
    <source>
        <dbReference type="Proteomes" id="UP000002675"/>
    </source>
</evidence>
<sequence>MVSTFCSYGKDAQNFSVIFAFFLFFLLWSRISHQMNFSQKNRLFPLKDFQAEPLIEVTLRELLGFPRRRKP</sequence>
<evidence type="ECO:0000313" key="2">
    <source>
        <dbReference type="EMBL" id="BAC93737.1"/>
    </source>
</evidence>
<name>Q7MMU4_VIBVY</name>
<reference evidence="2 3" key="1">
    <citation type="journal article" date="2003" name="Genome Res.">
        <title>Comparative genome analysis of Vibrio vulnificus, a marine pathogen.</title>
        <authorList>
            <person name="Chen C.Y."/>
            <person name="Wu K.M."/>
            <person name="Chang Y.C."/>
            <person name="Chang C.H."/>
            <person name="Tsai H.C."/>
            <person name="Liao T.L."/>
            <person name="Liu Y.M."/>
            <person name="Chen H.J."/>
            <person name="Shen A.B."/>
            <person name="Li J.C."/>
            <person name="Su T.L."/>
            <person name="Shao C.P."/>
            <person name="Lee C.T."/>
            <person name="Hor L.I."/>
            <person name="Tsai S.F."/>
        </authorList>
    </citation>
    <scope>NUCLEOTIDE SEQUENCE [LARGE SCALE GENOMIC DNA]</scope>
    <source>
        <strain evidence="2 3">YJ016</strain>
    </source>
</reference>
<keyword evidence="1" id="KW-0812">Transmembrane</keyword>
<keyword evidence="1" id="KW-0472">Membrane</keyword>
<dbReference type="HOGENOM" id="CLU_179408_0_0_6"/>
<accession>Q7MMU4</accession>
<gene>
    <name evidence="2" type="ordered locus">VV0973</name>
</gene>
<protein>
    <submittedName>
        <fullName evidence="2">Uncharacterized protein</fullName>
    </submittedName>
</protein>
<dbReference type="KEGG" id="vvy:VV0973"/>
<keyword evidence="1" id="KW-1133">Transmembrane helix</keyword>
<evidence type="ECO:0000256" key="1">
    <source>
        <dbReference type="SAM" id="Phobius"/>
    </source>
</evidence>
<proteinExistence type="predicted"/>
<dbReference type="Proteomes" id="UP000002675">
    <property type="component" value="Chromosome I"/>
</dbReference>
<dbReference type="EMBL" id="BA000037">
    <property type="protein sequence ID" value="BAC93737.1"/>
    <property type="molecule type" value="Genomic_DNA"/>
</dbReference>
<organism evidence="2 3">
    <name type="scientific">Vibrio vulnificus (strain YJ016)</name>
    <dbReference type="NCBI Taxonomy" id="196600"/>
    <lineage>
        <taxon>Bacteria</taxon>
        <taxon>Pseudomonadati</taxon>
        <taxon>Pseudomonadota</taxon>
        <taxon>Gammaproteobacteria</taxon>
        <taxon>Vibrionales</taxon>
        <taxon>Vibrionaceae</taxon>
        <taxon>Vibrio</taxon>
    </lineage>
</organism>
<dbReference type="AlphaFoldDB" id="Q7MMU4"/>